<evidence type="ECO:0000256" key="1">
    <source>
        <dbReference type="SAM" id="MobiDB-lite"/>
    </source>
</evidence>
<protein>
    <submittedName>
        <fullName evidence="2">Uncharacterized protein</fullName>
    </submittedName>
</protein>
<feature type="region of interest" description="Disordered" evidence="1">
    <location>
        <begin position="271"/>
        <end position="321"/>
    </location>
</feature>
<dbReference type="EMBL" id="MZ420154">
    <property type="protein sequence ID" value="QYA18608.1"/>
    <property type="molecule type" value="Genomic_DNA"/>
</dbReference>
<organism evidence="2">
    <name type="scientific">Clandestinovirus</name>
    <dbReference type="NCBI Taxonomy" id="2831644"/>
    <lineage>
        <taxon>Viruses</taxon>
    </lineage>
</organism>
<reference evidence="2" key="1">
    <citation type="submission" date="2021-06" db="EMBL/GenBank/DDBJ databases">
        <authorList>
            <person name="Rolland C."/>
        </authorList>
    </citation>
    <scope>NUCLEOTIDE SEQUENCE</scope>
    <source>
        <strain evidence="2">347.936635</strain>
    </source>
</reference>
<feature type="compositionally biased region" description="Polar residues" evidence="1">
    <location>
        <begin position="98"/>
        <end position="115"/>
    </location>
</feature>
<feature type="region of interest" description="Disordered" evidence="1">
    <location>
        <begin position="1"/>
        <end position="156"/>
    </location>
</feature>
<feature type="region of interest" description="Disordered" evidence="1">
    <location>
        <begin position="195"/>
        <end position="215"/>
    </location>
</feature>
<evidence type="ECO:0000313" key="2">
    <source>
        <dbReference type="EMBL" id="QYA18608.1"/>
    </source>
</evidence>
<sequence length="321" mass="35365">MSISTRASLGVANRGIKDSKTNRRTGNANNNLQQSMVQEPMLMEPIPTKPSGSGRFPSLKKIPTASRNAAVNNVAPKQGKVRVPPALSAYQPKLPSSGGISRPQTPSHLSHSTPVPTTPGRARPVPRQPPVQVEPEYEDENGDAYEGSGDQYDDERTEDFTFGSQVSAKPLPAPRRIDAAVRMQQNNTSIRRPAAMDRSTTRPIARPIPSQPNTLASREEENVIVYKVSSSIEPRKKTVLDALCKYIGELDEMTVLTIAKLVNDFLKRNSQQQSRNVTGTKGQSDDSGDSQQNDDAYYDQNIDERPIDDEHDAEENVFEDE</sequence>
<feature type="compositionally biased region" description="Polar residues" evidence="1">
    <location>
        <begin position="271"/>
        <end position="281"/>
    </location>
</feature>
<proteinExistence type="predicted"/>
<feature type="compositionally biased region" description="Polar residues" evidence="1">
    <location>
        <begin position="24"/>
        <end position="37"/>
    </location>
</feature>
<feature type="compositionally biased region" description="Acidic residues" evidence="1">
    <location>
        <begin position="306"/>
        <end position="321"/>
    </location>
</feature>
<gene>
    <name evidence="2" type="ORF">KOM_12_339</name>
</gene>
<name>A0A8F8PK38_9VIRU</name>
<accession>A0A8F8PK38</accession>